<dbReference type="OrthoDB" id="3599883at2759"/>
<keyword evidence="4" id="KW-1185">Reference proteome</keyword>
<evidence type="ECO:0000313" key="2">
    <source>
        <dbReference type="EMBL" id="GBC08764.1"/>
    </source>
</evidence>
<proteinExistence type="predicted"/>
<evidence type="ECO:0000313" key="4">
    <source>
        <dbReference type="Proteomes" id="UP000247702"/>
    </source>
</evidence>
<dbReference type="EMBL" id="BEXD01004245">
    <property type="protein sequence ID" value="GBC08764.1"/>
    <property type="molecule type" value="Genomic_DNA"/>
</dbReference>
<reference evidence="2 4" key="1">
    <citation type="submission" date="2017-11" db="EMBL/GenBank/DDBJ databases">
        <title>The genome of Rhizophagus clarus HR1 reveals common genetic basis of auxotrophy among arbuscular mycorrhizal fungi.</title>
        <authorList>
            <person name="Kobayashi Y."/>
        </authorList>
    </citation>
    <scope>NUCLEOTIDE SEQUENCE [LARGE SCALE GENOMIC DNA]</scope>
    <source>
        <strain evidence="2 4">HR1</strain>
    </source>
</reference>
<dbReference type="Proteomes" id="UP000247702">
    <property type="component" value="Unassembled WGS sequence"/>
</dbReference>
<dbReference type="EMBL" id="BLAL01000016">
    <property type="protein sequence ID" value="GES75389.1"/>
    <property type="molecule type" value="Genomic_DNA"/>
</dbReference>
<accession>A0A2Z6S0S3</accession>
<dbReference type="InterPro" id="IPR024368">
    <property type="entry name" value="Ecl1/2/3"/>
</dbReference>
<feature type="region of interest" description="Disordered" evidence="1">
    <location>
        <begin position="46"/>
        <end position="75"/>
    </location>
</feature>
<name>A0A2Z6S0S3_9GLOM</name>
<sequence>MDLGWCPVCDKHTFAVENLYCSEACRKKDASSTLNEKWFYKFPRCSSQKSYQSPNNSPYNSPYNSQKSTPESSPVIYPKDTTTIMEYNFQLPCIISSSDLLISSLTNQTRIRQ</sequence>
<dbReference type="AlphaFoldDB" id="A0A2Z6S0S3"/>
<dbReference type="Proteomes" id="UP000615446">
    <property type="component" value="Unassembled WGS sequence"/>
</dbReference>
<protein>
    <submittedName>
        <fullName evidence="2">Uncharacterized protein</fullName>
    </submittedName>
</protein>
<comment type="caution">
    <text evidence="2">The sequence shown here is derived from an EMBL/GenBank/DDBJ whole genome shotgun (WGS) entry which is preliminary data.</text>
</comment>
<reference evidence="3" key="2">
    <citation type="submission" date="2019-10" db="EMBL/GenBank/DDBJ databases">
        <title>Conservation and host-specific expression of non-tandemly repeated heterogenous ribosome RNA gene in arbuscular mycorrhizal fungi.</title>
        <authorList>
            <person name="Maeda T."/>
            <person name="Kobayashi Y."/>
            <person name="Nakagawa T."/>
            <person name="Ezawa T."/>
            <person name="Yamaguchi K."/>
            <person name="Bino T."/>
            <person name="Nishimoto Y."/>
            <person name="Shigenobu S."/>
            <person name="Kawaguchi M."/>
        </authorList>
    </citation>
    <scope>NUCLEOTIDE SEQUENCE</scope>
    <source>
        <strain evidence="3">HR1</strain>
    </source>
</reference>
<feature type="compositionally biased region" description="Low complexity" evidence="1">
    <location>
        <begin position="49"/>
        <end position="68"/>
    </location>
</feature>
<dbReference type="Pfam" id="PF12855">
    <property type="entry name" value="Ecl1"/>
    <property type="match status" value="1"/>
</dbReference>
<evidence type="ECO:0000313" key="3">
    <source>
        <dbReference type="EMBL" id="GES75389.1"/>
    </source>
</evidence>
<evidence type="ECO:0000256" key="1">
    <source>
        <dbReference type="SAM" id="MobiDB-lite"/>
    </source>
</evidence>
<gene>
    <name evidence="3" type="ORF">RCL2_000283100</name>
    <name evidence="2" type="ORF">RclHR1_08370001</name>
</gene>
<organism evidence="2 4">
    <name type="scientific">Rhizophagus clarus</name>
    <dbReference type="NCBI Taxonomy" id="94130"/>
    <lineage>
        <taxon>Eukaryota</taxon>
        <taxon>Fungi</taxon>
        <taxon>Fungi incertae sedis</taxon>
        <taxon>Mucoromycota</taxon>
        <taxon>Glomeromycotina</taxon>
        <taxon>Glomeromycetes</taxon>
        <taxon>Glomerales</taxon>
        <taxon>Glomeraceae</taxon>
        <taxon>Rhizophagus</taxon>
    </lineage>
</organism>